<protein>
    <submittedName>
        <fullName evidence="2">Uncharacterized protein</fullName>
    </submittedName>
</protein>
<comment type="caution">
    <text evidence="2">The sequence shown here is derived from an EMBL/GenBank/DDBJ whole genome shotgun (WGS) entry which is preliminary data.</text>
</comment>
<feature type="transmembrane region" description="Helical" evidence="1">
    <location>
        <begin position="9"/>
        <end position="27"/>
    </location>
</feature>
<keyword evidence="1" id="KW-0472">Membrane</keyword>
<keyword evidence="1" id="KW-0812">Transmembrane</keyword>
<dbReference type="Proteomes" id="UP000524246">
    <property type="component" value="Unassembled WGS sequence"/>
</dbReference>
<accession>A0A7X9FQU3</accession>
<evidence type="ECO:0000313" key="3">
    <source>
        <dbReference type="Proteomes" id="UP000524246"/>
    </source>
</evidence>
<keyword evidence="1" id="KW-1133">Transmembrane helix</keyword>
<dbReference type="AlphaFoldDB" id="A0A7X9FQU3"/>
<evidence type="ECO:0000256" key="1">
    <source>
        <dbReference type="SAM" id="Phobius"/>
    </source>
</evidence>
<dbReference type="EMBL" id="JAAZON010000129">
    <property type="protein sequence ID" value="NMC62178.1"/>
    <property type="molecule type" value="Genomic_DNA"/>
</dbReference>
<feature type="transmembrane region" description="Helical" evidence="1">
    <location>
        <begin position="39"/>
        <end position="60"/>
    </location>
</feature>
<name>A0A7X9FQU3_9DELT</name>
<proteinExistence type="predicted"/>
<evidence type="ECO:0000313" key="2">
    <source>
        <dbReference type="EMBL" id="NMC62178.1"/>
    </source>
</evidence>
<organism evidence="2 3">
    <name type="scientific">SAR324 cluster bacterium</name>
    <dbReference type="NCBI Taxonomy" id="2024889"/>
    <lineage>
        <taxon>Bacteria</taxon>
        <taxon>Deltaproteobacteria</taxon>
        <taxon>SAR324 cluster</taxon>
    </lineage>
</organism>
<reference evidence="2 3" key="1">
    <citation type="journal article" date="2020" name="Biotechnol. Biofuels">
        <title>New insights from the biogas microbiome by comprehensive genome-resolved metagenomics of nearly 1600 species originating from multiple anaerobic digesters.</title>
        <authorList>
            <person name="Campanaro S."/>
            <person name="Treu L."/>
            <person name="Rodriguez-R L.M."/>
            <person name="Kovalovszki A."/>
            <person name="Ziels R.M."/>
            <person name="Maus I."/>
            <person name="Zhu X."/>
            <person name="Kougias P.G."/>
            <person name="Basile A."/>
            <person name="Luo G."/>
            <person name="Schluter A."/>
            <person name="Konstantinidis K.T."/>
            <person name="Angelidaki I."/>
        </authorList>
    </citation>
    <scope>NUCLEOTIDE SEQUENCE [LARGE SCALE GENOMIC DNA]</scope>
    <source>
        <strain evidence="2">AS27yjCOA_65</strain>
    </source>
</reference>
<sequence>NPGDFLKQGSFVLACAIICFLVDRYMLSKLAEEELPFGIPLLFIQIVLFPLVLYLAALVIGPTKAIRIEKAARPTEIIGKRRRH</sequence>
<feature type="non-terminal residue" evidence="2">
    <location>
        <position position="1"/>
    </location>
</feature>
<gene>
    <name evidence="2" type="ORF">GYA55_03325</name>
</gene>